<dbReference type="EMBL" id="PFAR01000019">
    <property type="protein sequence ID" value="PIR93285.1"/>
    <property type="molecule type" value="Genomic_DNA"/>
</dbReference>
<dbReference type="GO" id="GO:0070181">
    <property type="term" value="F:small ribosomal subunit rRNA binding"/>
    <property type="evidence" value="ECO:0007669"/>
    <property type="project" value="TreeGrafter"/>
</dbReference>
<dbReference type="SUPFAM" id="SSF54995">
    <property type="entry name" value="Ribosomal protein S6"/>
    <property type="match status" value="1"/>
</dbReference>
<organism evidence="5 6">
    <name type="scientific">Candidatus Falkowbacteria bacterium CG10_big_fil_rev_8_21_14_0_10_43_10</name>
    <dbReference type="NCBI Taxonomy" id="1974567"/>
    <lineage>
        <taxon>Bacteria</taxon>
        <taxon>Candidatus Falkowiibacteriota</taxon>
    </lineage>
</organism>
<keyword evidence="3" id="KW-0694">RNA-binding</keyword>
<dbReference type="PANTHER" id="PTHR21011:SF1">
    <property type="entry name" value="SMALL RIBOSOMAL SUBUNIT PROTEIN BS6M"/>
    <property type="match status" value="1"/>
</dbReference>
<evidence type="ECO:0000256" key="2">
    <source>
        <dbReference type="ARBA" id="ARBA00035294"/>
    </source>
</evidence>
<name>A0A2H0V2J3_9BACT</name>
<dbReference type="HAMAP" id="MF_00360">
    <property type="entry name" value="Ribosomal_bS6"/>
    <property type="match status" value="1"/>
</dbReference>
<comment type="caution">
    <text evidence="5">The sequence shown here is derived from an EMBL/GenBank/DDBJ whole genome shotgun (WGS) entry which is preliminary data.</text>
</comment>
<protein>
    <recommendedName>
        <fullName evidence="2 3">Small ribosomal subunit protein bS6</fullName>
    </recommendedName>
</protein>
<evidence type="ECO:0000256" key="4">
    <source>
        <dbReference type="SAM" id="MobiDB-lite"/>
    </source>
</evidence>
<dbReference type="CDD" id="cd00473">
    <property type="entry name" value="bS6"/>
    <property type="match status" value="1"/>
</dbReference>
<comment type="similarity">
    <text evidence="1 3">Belongs to the bacterial ribosomal protein bS6 family.</text>
</comment>
<dbReference type="GO" id="GO:1990904">
    <property type="term" value="C:ribonucleoprotein complex"/>
    <property type="evidence" value="ECO:0007669"/>
    <property type="project" value="UniProtKB-KW"/>
</dbReference>
<proteinExistence type="inferred from homology"/>
<dbReference type="PANTHER" id="PTHR21011">
    <property type="entry name" value="MITOCHONDRIAL 28S RIBOSOMAL PROTEIN S6"/>
    <property type="match status" value="1"/>
</dbReference>
<dbReference type="InterPro" id="IPR035980">
    <property type="entry name" value="Ribosomal_bS6_sf"/>
</dbReference>
<dbReference type="AlphaFoldDB" id="A0A2H0V2J3"/>
<accession>A0A2H0V2J3</accession>
<evidence type="ECO:0000256" key="3">
    <source>
        <dbReference type="HAMAP-Rule" id="MF_00360"/>
    </source>
</evidence>
<dbReference type="GO" id="GO:0005737">
    <property type="term" value="C:cytoplasm"/>
    <property type="evidence" value="ECO:0007669"/>
    <property type="project" value="UniProtKB-ARBA"/>
</dbReference>
<dbReference type="NCBIfam" id="TIGR00166">
    <property type="entry name" value="S6"/>
    <property type="match status" value="1"/>
</dbReference>
<sequence>MPEEKKQSKQPEQNESLERYELVYLISNKFSENELEPITSSVLKLIKDNGGKIIQEENWGKKKLAYPIGQFFYAYYILVEFDLPGAGVEKLNKFLRLSEEIIRYLTVKKRIKTPKEIENEKRIAKKIAEQTEEEKNKKPEKEINKTDSAKKDKRVSMEELDEKLDKILDDTQNLL</sequence>
<dbReference type="Gene3D" id="3.30.70.60">
    <property type="match status" value="1"/>
</dbReference>
<dbReference type="GO" id="GO:0006412">
    <property type="term" value="P:translation"/>
    <property type="evidence" value="ECO:0007669"/>
    <property type="project" value="UniProtKB-UniRule"/>
</dbReference>
<dbReference type="GO" id="GO:0003735">
    <property type="term" value="F:structural constituent of ribosome"/>
    <property type="evidence" value="ECO:0007669"/>
    <property type="project" value="InterPro"/>
</dbReference>
<keyword evidence="3" id="KW-0699">rRNA-binding</keyword>
<comment type="function">
    <text evidence="3">Binds together with bS18 to 16S ribosomal RNA.</text>
</comment>
<reference evidence="6" key="1">
    <citation type="submission" date="2017-09" db="EMBL/GenBank/DDBJ databases">
        <title>Depth-based differentiation of microbial function through sediment-hosted aquifers and enrichment of novel symbionts in the deep terrestrial subsurface.</title>
        <authorList>
            <person name="Probst A.J."/>
            <person name="Ladd B."/>
            <person name="Jarett J.K."/>
            <person name="Geller-Mcgrath D.E."/>
            <person name="Sieber C.M.K."/>
            <person name="Emerson J.B."/>
            <person name="Anantharaman K."/>
            <person name="Thomas B.C."/>
            <person name="Malmstrom R."/>
            <person name="Stieglmeier M."/>
            <person name="Klingl A."/>
            <person name="Woyke T."/>
            <person name="Ryan C.M."/>
            <person name="Banfield J.F."/>
        </authorList>
    </citation>
    <scope>NUCLEOTIDE SEQUENCE [LARGE SCALE GENOMIC DNA]</scope>
</reference>
<keyword evidence="3" id="KW-0687">Ribonucleoprotein</keyword>
<dbReference type="InterPro" id="IPR020814">
    <property type="entry name" value="Ribosomal_S6_plastid/chlpt"/>
</dbReference>
<keyword evidence="3 5" id="KW-0689">Ribosomal protein</keyword>
<evidence type="ECO:0000313" key="6">
    <source>
        <dbReference type="Proteomes" id="UP000228626"/>
    </source>
</evidence>
<dbReference type="Pfam" id="PF01250">
    <property type="entry name" value="Ribosomal_S6"/>
    <property type="match status" value="1"/>
</dbReference>
<dbReference type="GO" id="GO:0005840">
    <property type="term" value="C:ribosome"/>
    <property type="evidence" value="ECO:0007669"/>
    <property type="project" value="UniProtKB-KW"/>
</dbReference>
<evidence type="ECO:0000313" key="5">
    <source>
        <dbReference type="EMBL" id="PIR93285.1"/>
    </source>
</evidence>
<dbReference type="Proteomes" id="UP000228626">
    <property type="component" value="Unassembled WGS sequence"/>
</dbReference>
<dbReference type="InterPro" id="IPR000529">
    <property type="entry name" value="Ribosomal_bS6"/>
</dbReference>
<dbReference type="InterPro" id="IPR014717">
    <property type="entry name" value="Transl_elong_EF1B/ribsomal_bS6"/>
</dbReference>
<evidence type="ECO:0000256" key="1">
    <source>
        <dbReference type="ARBA" id="ARBA00009512"/>
    </source>
</evidence>
<feature type="region of interest" description="Disordered" evidence="4">
    <location>
        <begin position="128"/>
        <end position="156"/>
    </location>
</feature>
<gene>
    <name evidence="3 5" type="primary">rpsF</name>
    <name evidence="5" type="ORF">COT99_01570</name>
</gene>